<dbReference type="EMBL" id="CP120988">
    <property type="protein sequence ID" value="WLQ56397.1"/>
    <property type="molecule type" value="Genomic_DNA"/>
</dbReference>
<reference evidence="2 3" key="1">
    <citation type="submission" date="2023-03" db="EMBL/GenBank/DDBJ databases">
        <title>Isolation and description of six Streptomyces strains from soil environments, able to metabolize different microbial glucans.</title>
        <authorList>
            <person name="Widen T."/>
            <person name="Larsbrink J."/>
        </authorList>
    </citation>
    <scope>NUCLEOTIDE SEQUENCE [LARGE SCALE GENOMIC DNA]</scope>
    <source>
        <strain evidence="2 3">Alt2</strain>
    </source>
</reference>
<protein>
    <submittedName>
        <fullName evidence="2">CHAT domain-containing protein</fullName>
    </submittedName>
</protein>
<dbReference type="InterPro" id="IPR024983">
    <property type="entry name" value="CHAT_dom"/>
</dbReference>
<evidence type="ECO:0000313" key="3">
    <source>
        <dbReference type="Proteomes" id="UP001235744"/>
    </source>
</evidence>
<dbReference type="Proteomes" id="UP001235744">
    <property type="component" value="Chromosome"/>
</dbReference>
<name>A0ABY9IQF9_9ACTN</name>
<evidence type="ECO:0000259" key="1">
    <source>
        <dbReference type="Pfam" id="PF12770"/>
    </source>
</evidence>
<sequence>MAEDRLRLIRGLVASAAQVLPGQRGRLPEGVRTAAPRRLGPAPVHAGRAPDAAHATILVQRDSKGRRDAFGVKAWCRGVDTFPYTTGAGFLRPFDISLGHARRGGTAPSELFKSIERWSGYQRLLTEWINRCRRAHGDALQIVILDETGFDLPWEALILPAAPENELPGGPLGALVDLARWLARFPIRPVAPSGAVVGFFHRDMGGDQEFFQEYEHRPYFGIETFLRSLDDLPAKPTGLVYMGCHGTFDHENLGKLTLADATWADYQRLDMRVLREEQALVCLNACHSGRLVDYDGDGLEGLRGFTQVFLEKGAGGCIVSAGEVGDTEARIMIRRIVDTVTEDPDRPVARALRTFRADVHATFAAGGSDVPMMVRDDGLFDAERQANVLRVLYSLMFQYYGHPLSTVRLTGRPSKNVVGAEADAS</sequence>
<dbReference type="RefSeq" id="WP_306071651.1">
    <property type="nucleotide sequence ID" value="NZ_CP120988.1"/>
</dbReference>
<organism evidence="2 3">
    <name type="scientific">Streptomyces poriferorum</name>
    <dbReference type="NCBI Taxonomy" id="2798799"/>
    <lineage>
        <taxon>Bacteria</taxon>
        <taxon>Bacillati</taxon>
        <taxon>Actinomycetota</taxon>
        <taxon>Actinomycetes</taxon>
        <taxon>Kitasatosporales</taxon>
        <taxon>Streptomycetaceae</taxon>
        <taxon>Streptomyces</taxon>
    </lineage>
</organism>
<evidence type="ECO:0000313" key="2">
    <source>
        <dbReference type="EMBL" id="WLQ56397.1"/>
    </source>
</evidence>
<keyword evidence="3" id="KW-1185">Reference proteome</keyword>
<dbReference type="Pfam" id="PF12770">
    <property type="entry name" value="CHAT"/>
    <property type="match status" value="1"/>
</dbReference>
<gene>
    <name evidence="2" type="ORF">P8A19_13515</name>
</gene>
<accession>A0ABY9IQF9</accession>
<feature type="domain" description="CHAT" evidence="1">
    <location>
        <begin position="229"/>
        <end position="357"/>
    </location>
</feature>
<proteinExistence type="predicted"/>